<accession>C7NMB8</accession>
<dbReference type="InterPro" id="IPR043129">
    <property type="entry name" value="ATPase_NBD"/>
</dbReference>
<dbReference type="STRING" id="519442.Huta_1150"/>
<dbReference type="Pfam" id="PF02782">
    <property type="entry name" value="FGGY_C"/>
    <property type="match status" value="1"/>
</dbReference>
<dbReference type="PIRSF" id="PIRSF000538">
    <property type="entry name" value="GlpK"/>
    <property type="match status" value="1"/>
</dbReference>
<dbReference type="PANTHER" id="PTHR43095:SF5">
    <property type="entry name" value="XYLULOSE KINASE"/>
    <property type="match status" value="1"/>
</dbReference>
<dbReference type="Pfam" id="PF00370">
    <property type="entry name" value="FGGY_N"/>
    <property type="match status" value="1"/>
</dbReference>
<evidence type="ECO:0000256" key="1">
    <source>
        <dbReference type="ARBA" id="ARBA00022679"/>
    </source>
</evidence>
<dbReference type="EMBL" id="CP001687">
    <property type="protein sequence ID" value="ACV11326.1"/>
    <property type="molecule type" value="Genomic_DNA"/>
</dbReference>
<dbReference type="Gene3D" id="3.30.420.40">
    <property type="match status" value="2"/>
</dbReference>
<evidence type="ECO:0000313" key="7">
    <source>
        <dbReference type="Proteomes" id="UP000002071"/>
    </source>
</evidence>
<dbReference type="EC" id="2.7.1.17" evidence="6"/>
<dbReference type="HOGENOM" id="CLU_009281_3_3_2"/>
<dbReference type="AlphaFoldDB" id="C7NMB8"/>
<dbReference type="PANTHER" id="PTHR43095">
    <property type="entry name" value="SUGAR KINASE"/>
    <property type="match status" value="1"/>
</dbReference>
<dbReference type="SUPFAM" id="SSF53067">
    <property type="entry name" value="Actin-like ATPase domain"/>
    <property type="match status" value="2"/>
</dbReference>
<dbReference type="RefSeq" id="WP_015788901.1">
    <property type="nucleotide sequence ID" value="NC_013158.1"/>
</dbReference>
<feature type="domain" description="Carbohydrate kinase FGGY N-terminal" evidence="4">
    <location>
        <begin position="5"/>
        <end position="251"/>
    </location>
</feature>
<dbReference type="GO" id="GO:0004856">
    <property type="term" value="F:D-xylulokinase activity"/>
    <property type="evidence" value="ECO:0007669"/>
    <property type="project" value="UniProtKB-EC"/>
</dbReference>
<reference evidence="6 7" key="1">
    <citation type="journal article" date="2009" name="Stand. Genomic Sci.">
        <title>Complete genome sequence of Halorhabdus utahensis type strain (AX-2).</title>
        <authorList>
            <person name="Anderson I."/>
            <person name="Tindall B.J."/>
            <person name="Pomrenke H."/>
            <person name="Goker M."/>
            <person name="Lapidus A."/>
            <person name="Nolan M."/>
            <person name="Copeland A."/>
            <person name="Glavina Del Rio T."/>
            <person name="Chen F."/>
            <person name="Tice H."/>
            <person name="Cheng J.F."/>
            <person name="Lucas S."/>
            <person name="Chertkov O."/>
            <person name="Bruce D."/>
            <person name="Brettin T."/>
            <person name="Detter J.C."/>
            <person name="Han C."/>
            <person name="Goodwin L."/>
            <person name="Land M."/>
            <person name="Hauser L."/>
            <person name="Chang Y.J."/>
            <person name="Jeffries C.D."/>
            <person name="Pitluck S."/>
            <person name="Pati A."/>
            <person name="Mavromatis K."/>
            <person name="Ivanova N."/>
            <person name="Ovchinnikova G."/>
            <person name="Chen A."/>
            <person name="Palaniappan K."/>
            <person name="Chain P."/>
            <person name="Rohde M."/>
            <person name="Bristow J."/>
            <person name="Eisen J.A."/>
            <person name="Markowitz V."/>
            <person name="Hugenholtz P."/>
            <person name="Kyrpides N.C."/>
            <person name="Klenk H.P."/>
        </authorList>
    </citation>
    <scope>NUCLEOTIDE SEQUENCE [LARGE SCALE GENOMIC DNA]</scope>
    <source>
        <strain evidence="7">DSM 12940 / JCM 11049 / AX-2</strain>
    </source>
</reference>
<evidence type="ECO:0000313" key="6">
    <source>
        <dbReference type="EMBL" id="ACV11326.1"/>
    </source>
</evidence>
<dbReference type="InterPro" id="IPR018484">
    <property type="entry name" value="FGGY_N"/>
</dbReference>
<dbReference type="InterPro" id="IPR000577">
    <property type="entry name" value="Carb_kinase_FGGY"/>
</dbReference>
<comment type="similarity">
    <text evidence="3">Belongs to the FGGY kinase family.</text>
</comment>
<dbReference type="GeneID" id="8383425"/>
<dbReference type="Proteomes" id="UP000002071">
    <property type="component" value="Chromosome"/>
</dbReference>
<dbReference type="OrthoDB" id="26592at2157"/>
<keyword evidence="2 3" id="KW-0418">Kinase</keyword>
<dbReference type="InterPro" id="IPR050406">
    <property type="entry name" value="FGGY_Carb_Kinase"/>
</dbReference>
<dbReference type="PROSITE" id="PS00445">
    <property type="entry name" value="FGGY_KINASES_2"/>
    <property type="match status" value="1"/>
</dbReference>
<name>C7NMB8_HALUD</name>
<feature type="domain" description="Carbohydrate kinase FGGY C-terminal" evidence="5">
    <location>
        <begin position="264"/>
        <end position="456"/>
    </location>
</feature>
<dbReference type="KEGG" id="hut:Huta_1150"/>
<evidence type="ECO:0000259" key="5">
    <source>
        <dbReference type="Pfam" id="PF02782"/>
    </source>
</evidence>
<keyword evidence="7" id="KW-1185">Reference proteome</keyword>
<evidence type="ECO:0000256" key="3">
    <source>
        <dbReference type="RuleBase" id="RU003733"/>
    </source>
</evidence>
<keyword evidence="1 3" id="KW-0808">Transferase</keyword>
<proteinExistence type="inferred from homology"/>
<organism evidence="6 7">
    <name type="scientific">Halorhabdus utahensis (strain DSM 12940 / JCM 11049 / AX-2)</name>
    <dbReference type="NCBI Taxonomy" id="519442"/>
    <lineage>
        <taxon>Archaea</taxon>
        <taxon>Methanobacteriati</taxon>
        <taxon>Methanobacteriota</taxon>
        <taxon>Stenosarchaea group</taxon>
        <taxon>Halobacteria</taxon>
        <taxon>Halobacteriales</taxon>
        <taxon>Haloarculaceae</taxon>
        <taxon>Halorhabdus</taxon>
    </lineage>
</organism>
<dbReference type="eggNOG" id="arCOG00025">
    <property type="taxonomic scope" value="Archaea"/>
</dbReference>
<sequence>MDGQYLVGTDIGTNSTKTILVSPEGEVLGTGNAGYEVEQPEPSWAQQWPDVWVEATYDSIQQAIDEAEVDPSEIRGISISSLYGGAGVPLDSEGEPVYPCLIWMDRRATDQVEWVKENVDLDRLFEITGNYVDSYYGYTKIRWIKEHEPEVWDDIENFVPPNNYVEYVMTDELAVDYSSAGNVGGVFDIHDLAWSEEACEMLEIPIEKFPERLVPTEEIVGEVTADAAEASGLPEGTPVLAGGVDAPMATLAAGAFEEGDNVSMMGTSTCWGTIHEGAGLDQQLVSMPHVAEGEEKIYTWGGSATTGGLIEWFKDEFGGPEEQAGELVDVDPFELLNMKAEEIPAGSEGLVALPYFKGERSPIWDPDARGMFTGLSLYHGKSHMYRALMEAGGYSLRHNVEVAEEIGIPLNDETSVVGGVSNSELWMQILADVTGRRMEVPAGGVGAPLGDALVVGVGTGLFEDYDVATEWTETGEVYTPEPENVDTYDEYYDIYKRLYQNTKDEMHDLAQL</sequence>
<evidence type="ECO:0000259" key="4">
    <source>
        <dbReference type="Pfam" id="PF00370"/>
    </source>
</evidence>
<dbReference type="InterPro" id="IPR018485">
    <property type="entry name" value="FGGY_C"/>
</dbReference>
<protein>
    <submittedName>
        <fullName evidence="6">Xylulokinase</fullName>
        <ecNumber evidence="6">2.7.1.17</ecNumber>
    </submittedName>
</protein>
<dbReference type="CDD" id="cd07804">
    <property type="entry name" value="ASKHA_NBD_FGGY_RrXK-like"/>
    <property type="match status" value="1"/>
</dbReference>
<dbReference type="InterPro" id="IPR018483">
    <property type="entry name" value="Carb_kinase_FGGY_CS"/>
</dbReference>
<gene>
    <name evidence="6" type="ordered locus">Huta_1150</name>
</gene>
<evidence type="ECO:0000256" key="2">
    <source>
        <dbReference type="ARBA" id="ARBA00022777"/>
    </source>
</evidence>